<dbReference type="AlphaFoldDB" id="X0UGV1"/>
<gene>
    <name evidence="1" type="ORF">S01H1_21938</name>
</gene>
<dbReference type="EMBL" id="BARS01012270">
    <property type="protein sequence ID" value="GAF98521.1"/>
    <property type="molecule type" value="Genomic_DNA"/>
</dbReference>
<feature type="non-terminal residue" evidence="1">
    <location>
        <position position="1"/>
    </location>
</feature>
<reference evidence="1" key="1">
    <citation type="journal article" date="2014" name="Front. Microbiol.">
        <title>High frequency of phylogenetically diverse reductive dehalogenase-homologous genes in deep subseafloor sedimentary metagenomes.</title>
        <authorList>
            <person name="Kawai M."/>
            <person name="Futagami T."/>
            <person name="Toyoda A."/>
            <person name="Takaki Y."/>
            <person name="Nishi S."/>
            <person name="Hori S."/>
            <person name="Arai W."/>
            <person name="Tsubouchi T."/>
            <person name="Morono Y."/>
            <person name="Uchiyama I."/>
            <person name="Ito T."/>
            <person name="Fujiyama A."/>
            <person name="Inagaki F."/>
            <person name="Takami H."/>
        </authorList>
    </citation>
    <scope>NUCLEOTIDE SEQUENCE</scope>
    <source>
        <strain evidence="1">Expedition CK06-06</strain>
    </source>
</reference>
<sequence>VPSRLDTDTGLGSAATDQLSLIAGGIEGARIEEGNNGTVGTHIFIPNLTTEPTGNPTGGGYLFVVAGELRYRGSSGSVTPIALA</sequence>
<accession>X0UGV1</accession>
<comment type="caution">
    <text evidence="1">The sequence shown here is derived from an EMBL/GenBank/DDBJ whole genome shotgun (WGS) entry which is preliminary data.</text>
</comment>
<proteinExistence type="predicted"/>
<protein>
    <submittedName>
        <fullName evidence="1">Uncharacterized protein</fullName>
    </submittedName>
</protein>
<organism evidence="1">
    <name type="scientific">marine sediment metagenome</name>
    <dbReference type="NCBI Taxonomy" id="412755"/>
    <lineage>
        <taxon>unclassified sequences</taxon>
        <taxon>metagenomes</taxon>
        <taxon>ecological metagenomes</taxon>
    </lineage>
</organism>
<evidence type="ECO:0000313" key="1">
    <source>
        <dbReference type="EMBL" id="GAF98521.1"/>
    </source>
</evidence>
<name>X0UGV1_9ZZZZ</name>